<evidence type="ECO:0000313" key="6">
    <source>
        <dbReference type="Proteomes" id="UP000315353"/>
    </source>
</evidence>
<reference evidence="3 5" key="1">
    <citation type="submission" date="2014-08" db="EMBL/GenBank/DDBJ databases">
        <title>Complete genome sequence of Corynebacterium flavescens OJ8(T)(=DSM 20296(T)), isolated from cheese.</title>
        <authorList>
            <person name="Ruckert C."/>
            <person name="Albersmeier A."/>
            <person name="Winkler A."/>
            <person name="Kalinowski J."/>
        </authorList>
    </citation>
    <scope>NUCLEOTIDE SEQUENCE [LARGE SCALE GENOMIC DNA]</scope>
    <source>
        <strain evidence="3 5">OJ8</strain>
    </source>
</reference>
<feature type="region of interest" description="Disordered" evidence="1">
    <location>
        <begin position="41"/>
        <end position="74"/>
    </location>
</feature>
<dbReference type="Gene3D" id="3.10.450.40">
    <property type="match status" value="1"/>
</dbReference>
<protein>
    <recommendedName>
        <fullName evidence="2">PepSY domain-containing protein</fullName>
    </recommendedName>
</protein>
<dbReference type="AlphaFoldDB" id="A0A1L7CKW3"/>
<reference evidence="4 6" key="2">
    <citation type="submission" date="2019-06" db="EMBL/GenBank/DDBJ databases">
        <title>Whole genome shotgun sequence of Corynebacterium flavescens NBRC 14136.</title>
        <authorList>
            <person name="Hosoyama A."/>
            <person name="Uohara A."/>
            <person name="Ohji S."/>
            <person name="Ichikawa N."/>
        </authorList>
    </citation>
    <scope>NUCLEOTIDE SEQUENCE [LARGE SCALE GENOMIC DNA]</scope>
    <source>
        <strain evidence="4 6">NBRC 14136</strain>
    </source>
</reference>
<dbReference type="RefSeq" id="WP_075729496.1">
    <property type="nucleotide sequence ID" value="NZ_BJNB01000024.1"/>
</dbReference>
<feature type="compositionally biased region" description="Polar residues" evidence="1">
    <location>
        <begin position="41"/>
        <end position="60"/>
    </location>
</feature>
<evidence type="ECO:0000313" key="4">
    <source>
        <dbReference type="EMBL" id="GEB98091.1"/>
    </source>
</evidence>
<organism evidence="3 5">
    <name type="scientific">Corynebacterium flavescens</name>
    <dbReference type="NCBI Taxonomy" id="28028"/>
    <lineage>
        <taxon>Bacteria</taxon>
        <taxon>Bacillati</taxon>
        <taxon>Actinomycetota</taxon>
        <taxon>Actinomycetes</taxon>
        <taxon>Mycobacteriales</taxon>
        <taxon>Corynebacteriaceae</taxon>
        <taxon>Corynebacterium</taxon>
    </lineage>
</organism>
<accession>A0A1L7CKW3</accession>
<dbReference type="GeneID" id="82879963"/>
<dbReference type="InterPro" id="IPR025711">
    <property type="entry name" value="PepSY"/>
</dbReference>
<sequence length="144" mass="15439">MVAIPKALFLDDFMEVNEMKYNRVLAGTCTVAFATVLAACGSNSASQPESPTGDTVTVTESPREESPAPDAAGAEISADEAFAIAFADSGVAADAARDREAELDTDDGRRIWELEFSANGMDYDYDIDAVSKEIVHVDNDRDNH</sequence>
<gene>
    <name evidence="4" type="ORF">CFL01nite_15860</name>
    <name evidence="3" type="ORF">CFLV_04440</name>
</gene>
<dbReference type="KEGG" id="cfc:CFLV_04440"/>
<evidence type="ECO:0000256" key="1">
    <source>
        <dbReference type="SAM" id="MobiDB-lite"/>
    </source>
</evidence>
<dbReference type="Proteomes" id="UP000185479">
    <property type="component" value="Chromosome"/>
</dbReference>
<evidence type="ECO:0000313" key="3">
    <source>
        <dbReference type="EMBL" id="APT86506.1"/>
    </source>
</evidence>
<dbReference type="Proteomes" id="UP000315353">
    <property type="component" value="Unassembled WGS sequence"/>
</dbReference>
<dbReference type="STRING" id="28028.CFLV_04440"/>
<dbReference type="EMBL" id="BJNB01000024">
    <property type="protein sequence ID" value="GEB98091.1"/>
    <property type="molecule type" value="Genomic_DNA"/>
</dbReference>
<proteinExistence type="predicted"/>
<name>A0A1L7CKW3_CORFL</name>
<dbReference type="EMBL" id="CP009246">
    <property type="protein sequence ID" value="APT86506.1"/>
    <property type="molecule type" value="Genomic_DNA"/>
</dbReference>
<feature type="domain" description="PepSY" evidence="2">
    <location>
        <begin position="76"/>
        <end position="135"/>
    </location>
</feature>
<evidence type="ECO:0000259" key="2">
    <source>
        <dbReference type="Pfam" id="PF03413"/>
    </source>
</evidence>
<keyword evidence="5" id="KW-1185">Reference proteome</keyword>
<dbReference type="OrthoDB" id="80692at2"/>
<dbReference type="Pfam" id="PF03413">
    <property type="entry name" value="PepSY"/>
    <property type="match status" value="1"/>
</dbReference>
<evidence type="ECO:0000313" key="5">
    <source>
        <dbReference type="Proteomes" id="UP000185479"/>
    </source>
</evidence>